<feature type="binding site" evidence="4">
    <location>
        <position position="17"/>
    </location>
    <ligand>
        <name>Zn(2+)</name>
        <dbReference type="ChEBI" id="CHEBI:29105"/>
    </ligand>
</feature>
<sequence length="152" mass="16637">MAKALQASRAGTVVISCSDPRLNPYQVLGIDPNLRATMVRNAGGRVNEDVIKTLTVLQTIASPGTIAVMHHTDCGLTHVHDDDVKKALIKIAPEKEEAISSMKFGEIKNSVREDLELLRASPYINKDTQIVGLKYDINTGELSVVEERKSEL</sequence>
<dbReference type="OrthoDB" id="10248475at2759"/>
<evidence type="ECO:0000313" key="7">
    <source>
        <dbReference type="Proteomes" id="UP000799302"/>
    </source>
</evidence>
<dbReference type="Gene3D" id="3.40.1050.10">
    <property type="entry name" value="Carbonic anhydrase"/>
    <property type="match status" value="1"/>
</dbReference>
<comment type="cofactor">
    <cofactor evidence="4">
        <name>Zn(2+)</name>
        <dbReference type="ChEBI" id="CHEBI:29105"/>
    </cofactor>
    <text evidence="4">Binds 1 zinc ion per subunit.</text>
</comment>
<name>A0A6A6UGR8_9PEZI</name>
<comment type="similarity">
    <text evidence="1 5">Belongs to the beta-class carbonic anhydrase family.</text>
</comment>
<reference evidence="6" key="1">
    <citation type="journal article" date="2020" name="Stud. Mycol.">
        <title>101 Dothideomycetes genomes: a test case for predicting lifestyles and emergence of pathogens.</title>
        <authorList>
            <person name="Haridas S."/>
            <person name="Albert R."/>
            <person name="Binder M."/>
            <person name="Bloem J."/>
            <person name="Labutti K."/>
            <person name="Salamov A."/>
            <person name="Andreopoulos B."/>
            <person name="Baker S."/>
            <person name="Barry K."/>
            <person name="Bills G."/>
            <person name="Bluhm B."/>
            <person name="Cannon C."/>
            <person name="Castanera R."/>
            <person name="Culley D."/>
            <person name="Daum C."/>
            <person name="Ezra D."/>
            <person name="Gonzalez J."/>
            <person name="Henrissat B."/>
            <person name="Kuo A."/>
            <person name="Liang C."/>
            <person name="Lipzen A."/>
            <person name="Lutzoni F."/>
            <person name="Magnuson J."/>
            <person name="Mondo S."/>
            <person name="Nolan M."/>
            <person name="Ohm R."/>
            <person name="Pangilinan J."/>
            <person name="Park H.-J."/>
            <person name="Ramirez L."/>
            <person name="Alfaro M."/>
            <person name="Sun H."/>
            <person name="Tritt A."/>
            <person name="Yoshinaga Y."/>
            <person name="Zwiers L.-H."/>
            <person name="Turgeon B."/>
            <person name="Goodwin S."/>
            <person name="Spatafora J."/>
            <person name="Crous P."/>
            <person name="Grigoriev I."/>
        </authorList>
    </citation>
    <scope>NUCLEOTIDE SEQUENCE</scope>
    <source>
        <strain evidence="6">CBS 115976</strain>
    </source>
</reference>
<dbReference type="EMBL" id="MU004234">
    <property type="protein sequence ID" value="KAF2670637.1"/>
    <property type="molecule type" value="Genomic_DNA"/>
</dbReference>
<dbReference type="PANTHER" id="PTHR43175:SF3">
    <property type="entry name" value="CARBON DISULFIDE HYDROLASE"/>
    <property type="match status" value="1"/>
</dbReference>
<dbReference type="SUPFAM" id="SSF53056">
    <property type="entry name" value="beta-carbonic anhydrase, cab"/>
    <property type="match status" value="1"/>
</dbReference>
<feature type="binding site" evidence="4">
    <location>
        <position position="74"/>
    </location>
    <ligand>
        <name>Zn(2+)</name>
        <dbReference type="ChEBI" id="CHEBI:29105"/>
    </ligand>
</feature>
<evidence type="ECO:0000256" key="2">
    <source>
        <dbReference type="ARBA" id="ARBA00022723"/>
    </source>
</evidence>
<dbReference type="GO" id="GO:0008270">
    <property type="term" value="F:zinc ion binding"/>
    <property type="evidence" value="ECO:0007669"/>
    <property type="project" value="UniProtKB-UniRule"/>
</dbReference>
<proteinExistence type="inferred from homology"/>
<comment type="function">
    <text evidence="5">Reversible hydration of carbon dioxide.</text>
</comment>
<dbReference type="PANTHER" id="PTHR43175">
    <property type="entry name" value="CARBONIC ANHYDRASE"/>
    <property type="match status" value="1"/>
</dbReference>
<evidence type="ECO:0000256" key="1">
    <source>
        <dbReference type="ARBA" id="ARBA00006217"/>
    </source>
</evidence>
<dbReference type="InterPro" id="IPR036874">
    <property type="entry name" value="Carbonic_anhydrase_sf"/>
</dbReference>
<dbReference type="InterPro" id="IPR001765">
    <property type="entry name" value="Carbonic_anhydrase"/>
</dbReference>
<dbReference type="EC" id="4.2.1.1" evidence="5"/>
<dbReference type="GO" id="GO:0004089">
    <property type="term" value="F:carbonate dehydratase activity"/>
    <property type="evidence" value="ECO:0007669"/>
    <property type="project" value="UniProtKB-UniRule"/>
</dbReference>
<organism evidence="6 7">
    <name type="scientific">Microthyrium microscopicum</name>
    <dbReference type="NCBI Taxonomy" id="703497"/>
    <lineage>
        <taxon>Eukaryota</taxon>
        <taxon>Fungi</taxon>
        <taxon>Dikarya</taxon>
        <taxon>Ascomycota</taxon>
        <taxon>Pezizomycotina</taxon>
        <taxon>Dothideomycetes</taxon>
        <taxon>Dothideomycetes incertae sedis</taxon>
        <taxon>Microthyriales</taxon>
        <taxon>Microthyriaceae</taxon>
        <taxon>Microthyrium</taxon>
    </lineage>
</organism>
<dbReference type="SMART" id="SM00947">
    <property type="entry name" value="Pro_CA"/>
    <property type="match status" value="1"/>
</dbReference>
<evidence type="ECO:0000256" key="5">
    <source>
        <dbReference type="RuleBase" id="RU003956"/>
    </source>
</evidence>
<keyword evidence="2 4" id="KW-0479">Metal-binding</keyword>
<keyword evidence="3 4" id="KW-0862">Zinc</keyword>
<evidence type="ECO:0000256" key="4">
    <source>
        <dbReference type="PIRSR" id="PIRSR601765-1"/>
    </source>
</evidence>
<feature type="binding site" evidence="4">
    <location>
        <position position="19"/>
    </location>
    <ligand>
        <name>Zn(2+)</name>
        <dbReference type="ChEBI" id="CHEBI:29105"/>
    </ligand>
</feature>
<dbReference type="Pfam" id="PF00484">
    <property type="entry name" value="Pro_CA"/>
    <property type="match status" value="1"/>
</dbReference>
<evidence type="ECO:0000256" key="3">
    <source>
        <dbReference type="ARBA" id="ARBA00022833"/>
    </source>
</evidence>
<evidence type="ECO:0000313" key="6">
    <source>
        <dbReference type="EMBL" id="KAF2670637.1"/>
    </source>
</evidence>
<gene>
    <name evidence="6" type="ORF">BT63DRAFT_372680</name>
</gene>
<dbReference type="AlphaFoldDB" id="A0A6A6UGR8"/>
<keyword evidence="7" id="KW-1185">Reference proteome</keyword>
<feature type="binding site" evidence="4">
    <location>
        <position position="71"/>
    </location>
    <ligand>
        <name>Zn(2+)</name>
        <dbReference type="ChEBI" id="CHEBI:29105"/>
    </ligand>
</feature>
<protein>
    <recommendedName>
        <fullName evidence="5">Carbonic anhydrase</fullName>
        <ecNumber evidence="5">4.2.1.1</ecNumber>
    </recommendedName>
    <alternativeName>
        <fullName evidence="5">Carbonate dehydratase</fullName>
    </alternativeName>
</protein>
<dbReference type="Proteomes" id="UP000799302">
    <property type="component" value="Unassembled WGS sequence"/>
</dbReference>
<comment type="catalytic activity">
    <reaction evidence="5">
        <text>hydrogencarbonate + H(+) = CO2 + H2O</text>
        <dbReference type="Rhea" id="RHEA:10748"/>
        <dbReference type="ChEBI" id="CHEBI:15377"/>
        <dbReference type="ChEBI" id="CHEBI:15378"/>
        <dbReference type="ChEBI" id="CHEBI:16526"/>
        <dbReference type="ChEBI" id="CHEBI:17544"/>
        <dbReference type="EC" id="4.2.1.1"/>
    </reaction>
</comment>
<keyword evidence="5" id="KW-0456">Lyase</keyword>
<accession>A0A6A6UGR8</accession>